<sequence length="189" mass="21228">MSNQHYALGGMGRSLHDAEQWPRKDSAVVRCDASDLQDTTDNHSKHVNTNEPNELHQNHNMCCVHSPETLLSAHWLDFLPSTRLSPLSLWTTSAMIVCPGNGFHQFHWSSFTTGPLGEAAWSGQKKENKDWSDNLLNVVKETGRPLNDELWNVEYAACCREVGVWDMFGEERVRQTAEIKECSGQSGCG</sequence>
<organism evidence="1 2">
    <name type="scientific">Scophthalmus maximus</name>
    <name type="common">Turbot</name>
    <name type="synonym">Psetta maxima</name>
    <dbReference type="NCBI Taxonomy" id="52904"/>
    <lineage>
        <taxon>Eukaryota</taxon>
        <taxon>Metazoa</taxon>
        <taxon>Chordata</taxon>
        <taxon>Craniata</taxon>
        <taxon>Vertebrata</taxon>
        <taxon>Euteleostomi</taxon>
        <taxon>Actinopterygii</taxon>
        <taxon>Neopterygii</taxon>
        <taxon>Teleostei</taxon>
        <taxon>Neoteleostei</taxon>
        <taxon>Acanthomorphata</taxon>
        <taxon>Carangaria</taxon>
        <taxon>Pleuronectiformes</taxon>
        <taxon>Pleuronectoidei</taxon>
        <taxon>Scophthalmidae</taxon>
        <taxon>Scophthalmus</taxon>
    </lineage>
</organism>
<gene>
    <name evidence="1" type="ORF">F2P81_011800</name>
</gene>
<dbReference type="AlphaFoldDB" id="A0A6A4SWM5"/>
<protein>
    <submittedName>
        <fullName evidence="1">Uncharacterized protein</fullName>
    </submittedName>
</protein>
<dbReference type="EMBL" id="VEVO01000010">
    <property type="protein sequence ID" value="KAF0036488.1"/>
    <property type="molecule type" value="Genomic_DNA"/>
</dbReference>
<accession>A0A6A4SWM5</accession>
<reference evidence="1 2" key="1">
    <citation type="submission" date="2019-06" db="EMBL/GenBank/DDBJ databases">
        <title>Draft genomes of female and male turbot (Scophthalmus maximus).</title>
        <authorList>
            <person name="Xu H."/>
            <person name="Xu X.-W."/>
            <person name="Shao C."/>
            <person name="Chen S."/>
        </authorList>
    </citation>
    <scope>NUCLEOTIDE SEQUENCE [LARGE SCALE GENOMIC DNA]</scope>
    <source>
        <strain evidence="1">Ysfricsl-2016a</strain>
        <tissue evidence="1">Blood</tissue>
    </source>
</reference>
<dbReference type="Proteomes" id="UP000438429">
    <property type="component" value="Unassembled WGS sequence"/>
</dbReference>
<name>A0A6A4SWM5_SCOMX</name>
<evidence type="ECO:0000313" key="1">
    <source>
        <dbReference type="EMBL" id="KAF0036488.1"/>
    </source>
</evidence>
<comment type="caution">
    <text evidence="1">The sequence shown here is derived from an EMBL/GenBank/DDBJ whole genome shotgun (WGS) entry which is preliminary data.</text>
</comment>
<evidence type="ECO:0000313" key="2">
    <source>
        <dbReference type="Proteomes" id="UP000438429"/>
    </source>
</evidence>
<proteinExistence type="predicted"/>